<feature type="region of interest" description="Disordered" evidence="3">
    <location>
        <begin position="1"/>
        <end position="27"/>
    </location>
</feature>
<feature type="coiled-coil region" evidence="2">
    <location>
        <begin position="75"/>
        <end position="147"/>
    </location>
</feature>
<keyword evidence="5" id="KW-1185">Reference proteome</keyword>
<reference evidence="4 5" key="1">
    <citation type="submission" date="2020-11" db="EMBL/GenBank/DDBJ databases">
        <authorList>
            <person name="Wallbank WR R."/>
            <person name="Pardo Diaz C."/>
            <person name="Kozak K."/>
            <person name="Martin S."/>
            <person name="Jiggins C."/>
            <person name="Moest M."/>
            <person name="Warren A I."/>
            <person name="Generalovic N T."/>
            <person name="Byers J.R.P. K."/>
            <person name="Montejo-Kovacevich G."/>
            <person name="Yen C E."/>
        </authorList>
    </citation>
    <scope>NUCLEOTIDE SEQUENCE [LARGE SCALE GENOMIC DNA]</scope>
</reference>
<dbReference type="GO" id="GO:0097632">
    <property type="term" value="C:extrinsic component of phagophore assembly site membrane"/>
    <property type="evidence" value="ECO:0007669"/>
    <property type="project" value="TreeGrafter"/>
</dbReference>
<gene>
    <name evidence="4" type="ORF">HERILL_LOCUS7677</name>
</gene>
<dbReference type="GO" id="GO:0043495">
    <property type="term" value="F:protein-membrane adaptor activity"/>
    <property type="evidence" value="ECO:0007669"/>
    <property type="project" value="TreeGrafter"/>
</dbReference>
<organism evidence="4 5">
    <name type="scientific">Hermetia illucens</name>
    <name type="common">Black soldier fly</name>
    <dbReference type="NCBI Taxonomy" id="343691"/>
    <lineage>
        <taxon>Eukaryota</taxon>
        <taxon>Metazoa</taxon>
        <taxon>Ecdysozoa</taxon>
        <taxon>Arthropoda</taxon>
        <taxon>Hexapoda</taxon>
        <taxon>Insecta</taxon>
        <taxon>Pterygota</taxon>
        <taxon>Neoptera</taxon>
        <taxon>Endopterygota</taxon>
        <taxon>Diptera</taxon>
        <taxon>Brachycera</taxon>
        <taxon>Stratiomyomorpha</taxon>
        <taxon>Stratiomyidae</taxon>
        <taxon>Hermetiinae</taxon>
        <taxon>Hermetia</taxon>
    </lineage>
</organism>
<dbReference type="GO" id="GO:0016240">
    <property type="term" value="P:autophagosome membrane docking"/>
    <property type="evidence" value="ECO:0007669"/>
    <property type="project" value="TreeGrafter"/>
</dbReference>
<evidence type="ECO:0000256" key="3">
    <source>
        <dbReference type="SAM" id="MobiDB-lite"/>
    </source>
</evidence>
<name>A0A7R8UPV2_HERIL</name>
<feature type="compositionally biased region" description="Low complexity" evidence="3">
    <location>
        <begin position="1"/>
        <end position="12"/>
    </location>
</feature>
<dbReference type="OrthoDB" id="16772at2759"/>
<evidence type="ECO:0000256" key="2">
    <source>
        <dbReference type="SAM" id="Coils"/>
    </source>
</evidence>
<dbReference type="OMA" id="LCYSEFC"/>
<evidence type="ECO:0008006" key="6">
    <source>
        <dbReference type="Google" id="ProtNLM"/>
    </source>
</evidence>
<dbReference type="GO" id="GO:0005776">
    <property type="term" value="C:autophagosome"/>
    <property type="evidence" value="ECO:0007669"/>
    <property type="project" value="TreeGrafter"/>
</dbReference>
<protein>
    <recommendedName>
        <fullName evidence="6">Beclin 1-associated autophagy-related key regulator</fullName>
    </recommendedName>
</protein>
<feature type="compositionally biased region" description="Polar residues" evidence="3">
    <location>
        <begin position="18"/>
        <end position="27"/>
    </location>
</feature>
<dbReference type="PANTHER" id="PTHR13664">
    <property type="entry name" value="BECLIN 1-ASSOCIATED AUTOPHAGY-RELATED KEY REGULATOR"/>
    <property type="match status" value="1"/>
</dbReference>
<dbReference type="Pfam" id="PF10186">
    <property type="entry name" value="ATG14"/>
    <property type="match status" value="1"/>
</dbReference>
<dbReference type="InParanoid" id="A0A7R8UPV2"/>
<dbReference type="EMBL" id="LR899011">
    <property type="protein sequence ID" value="CAD7084801.1"/>
    <property type="molecule type" value="Genomic_DNA"/>
</dbReference>
<dbReference type="GO" id="GO:0009267">
    <property type="term" value="P:cellular response to starvation"/>
    <property type="evidence" value="ECO:0007669"/>
    <property type="project" value="TreeGrafter"/>
</dbReference>
<dbReference type="AlphaFoldDB" id="A0A7R8UPV2"/>
<sequence>MAASSSDDSSAAPGNFRISASNGDSDGNLSQATTKCPLCLSPKQKFFCKTCLQSGDFVHSAHHLSERLCEKQRKLKNTQASLKKCEEKCDYLQQKKLLEENLKLEIKKKRDRIDILKKQIQDKRSRVDQLEKHRREVCKQNDQTRNRLPKYESKVLKLGDYVADRLKQNGDLSDQLTEKHDQFKKCVRVDIQRLLKYIFPIQELIPKQELSDGSGASDTAAALAEATNTTFIRGKWVFQDSLFNDIQHVIVAPSLPANGDYSAYLDWIMQNKDNAPASASTETLPSTHPAYRISAALTFVTQLTLILSFYLNVRLPHKLAYGDFCRKELSDQQFNRKVSKLNTNIMYLAYTQHVKLSSLNQNHTVSNLLEILNPNVSDLGRMGPVDVADAPLVKSIDSQVLLDLETGTESETDDESSLRQEWENVPHFIQTHDLSPTAPSSTATAPLANNQQAASIAGGLVTSAAASIASMFRGWRQ</sequence>
<evidence type="ECO:0000313" key="4">
    <source>
        <dbReference type="EMBL" id="CAD7084801.1"/>
    </source>
</evidence>
<evidence type="ECO:0000313" key="5">
    <source>
        <dbReference type="Proteomes" id="UP000594454"/>
    </source>
</evidence>
<keyword evidence="1 2" id="KW-0175">Coiled coil</keyword>
<dbReference type="PANTHER" id="PTHR13664:SF0">
    <property type="entry name" value="BECLIN 1-ASSOCIATED AUTOPHAGY-RELATED KEY REGULATOR"/>
    <property type="match status" value="1"/>
</dbReference>
<evidence type="ECO:0000256" key="1">
    <source>
        <dbReference type="ARBA" id="ARBA00023054"/>
    </source>
</evidence>
<dbReference type="InterPro" id="IPR018791">
    <property type="entry name" value="UV_resistance/autophagy_Atg14"/>
</dbReference>
<dbReference type="FunCoup" id="A0A7R8UPV2">
    <property type="interactions" value="1394"/>
</dbReference>
<dbReference type="GO" id="GO:0035014">
    <property type="term" value="F:phosphatidylinositol 3-kinase regulator activity"/>
    <property type="evidence" value="ECO:0007669"/>
    <property type="project" value="TreeGrafter"/>
</dbReference>
<dbReference type="GO" id="GO:0000045">
    <property type="term" value="P:autophagosome assembly"/>
    <property type="evidence" value="ECO:0007669"/>
    <property type="project" value="TreeGrafter"/>
</dbReference>
<accession>A0A7R8UPV2</accession>
<proteinExistence type="predicted"/>
<dbReference type="Proteomes" id="UP000594454">
    <property type="component" value="Chromosome 3"/>
</dbReference>
<dbReference type="GO" id="GO:0000423">
    <property type="term" value="P:mitophagy"/>
    <property type="evidence" value="ECO:0007669"/>
    <property type="project" value="TreeGrafter"/>
</dbReference>
<dbReference type="GO" id="GO:0035032">
    <property type="term" value="C:phosphatidylinositol 3-kinase complex, class III"/>
    <property type="evidence" value="ECO:0007669"/>
    <property type="project" value="TreeGrafter"/>
</dbReference>
<dbReference type="GO" id="GO:0097629">
    <property type="term" value="C:extrinsic component of omegasome membrane"/>
    <property type="evidence" value="ECO:0007669"/>
    <property type="project" value="TreeGrafter"/>
</dbReference>